<dbReference type="InterPro" id="IPR006694">
    <property type="entry name" value="Fatty_acid_hydroxylase"/>
</dbReference>
<dbReference type="OrthoDB" id="9770329at2"/>
<dbReference type="AlphaFoldDB" id="A0A1G7BLG6"/>
<dbReference type="PANTHER" id="PTHR21624:SF1">
    <property type="entry name" value="ALKYLGLYCEROL MONOOXYGENASE"/>
    <property type="match status" value="1"/>
</dbReference>
<comment type="subcellular location">
    <subcellularLocation>
        <location evidence="1">Endomembrane system</location>
        <topology evidence="1">Multi-pass membrane protein</topology>
    </subcellularLocation>
</comment>
<evidence type="ECO:0000256" key="1">
    <source>
        <dbReference type="ARBA" id="ARBA00004127"/>
    </source>
</evidence>
<dbReference type="EMBL" id="FNAO01000004">
    <property type="protein sequence ID" value="SDE27793.1"/>
    <property type="molecule type" value="Genomic_DNA"/>
</dbReference>
<proteinExistence type="predicted"/>
<evidence type="ECO:0000256" key="2">
    <source>
        <dbReference type="ARBA" id="ARBA00022692"/>
    </source>
</evidence>
<dbReference type="GO" id="GO:0050479">
    <property type="term" value="F:glyceryl-ether monooxygenase activity"/>
    <property type="evidence" value="ECO:0007669"/>
    <property type="project" value="TreeGrafter"/>
</dbReference>
<dbReference type="GO" id="GO:0016020">
    <property type="term" value="C:membrane"/>
    <property type="evidence" value="ECO:0007669"/>
    <property type="project" value="GOC"/>
</dbReference>
<evidence type="ECO:0000313" key="10">
    <source>
        <dbReference type="Proteomes" id="UP000199109"/>
    </source>
</evidence>
<dbReference type="STRING" id="641691.SAMN05421636_104204"/>
<evidence type="ECO:0000256" key="6">
    <source>
        <dbReference type="ARBA" id="ARBA00023136"/>
    </source>
</evidence>
<dbReference type="PANTHER" id="PTHR21624">
    <property type="entry name" value="STEROL DESATURASE-RELATED PROTEIN"/>
    <property type="match status" value="1"/>
</dbReference>
<keyword evidence="10" id="KW-1185">Reference proteome</keyword>
<evidence type="ECO:0000256" key="7">
    <source>
        <dbReference type="SAM" id="Phobius"/>
    </source>
</evidence>
<evidence type="ECO:0000313" key="9">
    <source>
        <dbReference type="EMBL" id="SDE27793.1"/>
    </source>
</evidence>
<dbReference type="Pfam" id="PF04116">
    <property type="entry name" value="FA_hydroxylase"/>
    <property type="match status" value="1"/>
</dbReference>
<name>A0A1G7BLG6_9FLAO</name>
<keyword evidence="2 7" id="KW-0812">Transmembrane</keyword>
<dbReference type="GO" id="GO:0008610">
    <property type="term" value="P:lipid biosynthetic process"/>
    <property type="evidence" value="ECO:0007669"/>
    <property type="project" value="InterPro"/>
</dbReference>
<dbReference type="Proteomes" id="UP000199109">
    <property type="component" value="Unassembled WGS sequence"/>
</dbReference>
<dbReference type="GO" id="GO:0006643">
    <property type="term" value="P:membrane lipid metabolic process"/>
    <property type="evidence" value="ECO:0007669"/>
    <property type="project" value="TreeGrafter"/>
</dbReference>
<feature type="transmembrane region" description="Helical" evidence="7">
    <location>
        <begin position="152"/>
        <end position="172"/>
    </location>
</feature>
<accession>A0A1G7BLG6</accession>
<evidence type="ECO:0000259" key="8">
    <source>
        <dbReference type="Pfam" id="PF04116"/>
    </source>
</evidence>
<evidence type="ECO:0000256" key="5">
    <source>
        <dbReference type="ARBA" id="ARBA00023098"/>
    </source>
</evidence>
<dbReference type="GO" id="GO:0012505">
    <property type="term" value="C:endomembrane system"/>
    <property type="evidence" value="ECO:0007669"/>
    <property type="project" value="UniProtKB-SubCell"/>
</dbReference>
<dbReference type="RefSeq" id="WP_091867746.1">
    <property type="nucleotide sequence ID" value="NZ_FNAO01000004.1"/>
</dbReference>
<protein>
    <submittedName>
        <fullName evidence="9">Fatty acid hydroxylase superfamily protein</fullName>
    </submittedName>
</protein>
<keyword evidence="5" id="KW-0443">Lipid metabolism</keyword>
<dbReference type="InterPro" id="IPR051689">
    <property type="entry name" value="Sterol_desaturase/TMEM195"/>
</dbReference>
<keyword evidence="3 7" id="KW-1133">Transmembrane helix</keyword>
<gene>
    <name evidence="9" type="ORF">SAMN05421636_104204</name>
</gene>
<feature type="transmembrane region" description="Helical" evidence="7">
    <location>
        <begin position="44"/>
        <end position="69"/>
    </location>
</feature>
<reference evidence="9 10" key="1">
    <citation type="submission" date="2016-10" db="EMBL/GenBank/DDBJ databases">
        <authorList>
            <person name="de Groot N.N."/>
        </authorList>
    </citation>
    <scope>NUCLEOTIDE SEQUENCE [LARGE SCALE GENOMIC DNA]</scope>
    <source>
        <strain evidence="9 10">DSM 23421</strain>
    </source>
</reference>
<keyword evidence="6 7" id="KW-0472">Membrane</keyword>
<dbReference type="GO" id="GO:0005506">
    <property type="term" value="F:iron ion binding"/>
    <property type="evidence" value="ECO:0007669"/>
    <property type="project" value="InterPro"/>
</dbReference>
<feature type="transmembrane region" description="Helical" evidence="7">
    <location>
        <begin position="7"/>
        <end position="24"/>
    </location>
</feature>
<evidence type="ECO:0000256" key="3">
    <source>
        <dbReference type="ARBA" id="ARBA00022989"/>
    </source>
</evidence>
<evidence type="ECO:0000256" key="4">
    <source>
        <dbReference type="ARBA" id="ARBA00023002"/>
    </source>
</evidence>
<keyword evidence="4" id="KW-0560">Oxidoreductase</keyword>
<feature type="domain" description="Fatty acid hydroxylase" evidence="8">
    <location>
        <begin position="96"/>
        <end position="229"/>
    </location>
</feature>
<organism evidence="9 10">
    <name type="scientific">Pricia antarctica</name>
    <dbReference type="NCBI Taxonomy" id="641691"/>
    <lineage>
        <taxon>Bacteria</taxon>
        <taxon>Pseudomonadati</taxon>
        <taxon>Bacteroidota</taxon>
        <taxon>Flavobacteriia</taxon>
        <taxon>Flavobacteriales</taxon>
        <taxon>Flavobacteriaceae</taxon>
        <taxon>Pricia</taxon>
    </lineage>
</organism>
<sequence>MDFTNPLIYGVPCFIAFILLELTYSHTHGDEDLYDWRDLLASGAMGVGSAILGPLIKVTLLIVIFTLTYEFFNPEVDGVRTNIMGYESFGYAWYVWLLCQLADDFTYYWFHRANHEIRILWAAHIVHHSSDNFNLGTAVRNGWFTLLYKPFFYMWMPAIGFPVEMVVVALAIESLWQFQLHSKYVPKMGWVEKIFNTHTMHQVHHSQNVEYLDKNHGGFLNIFDKIFGTWKELDDDVEVKFGVIHAPHSYNPIVILTHEFKDIWADVKKANKFSDKLMYIFGPPGWSPDGSTLTVKQQQRLFREQKAKNPEMVYSRPN</sequence>